<dbReference type="PANTHER" id="PTHR46033:SF8">
    <property type="entry name" value="PROTEIN MAINTENANCE OF MERISTEMS-LIKE"/>
    <property type="match status" value="1"/>
</dbReference>
<dbReference type="Proteomes" id="UP000828251">
    <property type="component" value="Unassembled WGS sequence"/>
</dbReference>
<keyword evidence="3" id="KW-1185">Reference proteome</keyword>
<protein>
    <recommendedName>
        <fullName evidence="1">Aminotransferase-like plant mobile domain-containing protein</fullName>
    </recommendedName>
</protein>
<dbReference type="AlphaFoldDB" id="A0A9D3UED0"/>
<name>A0A9D3UED0_9ROSI</name>
<evidence type="ECO:0000259" key="1">
    <source>
        <dbReference type="Pfam" id="PF10536"/>
    </source>
</evidence>
<dbReference type="OrthoDB" id="1002609at2759"/>
<feature type="domain" description="Aminotransferase-like plant mobile" evidence="1">
    <location>
        <begin position="14"/>
        <end position="158"/>
    </location>
</feature>
<evidence type="ECO:0000313" key="3">
    <source>
        <dbReference type="Proteomes" id="UP000828251"/>
    </source>
</evidence>
<comment type="caution">
    <text evidence="2">The sequence shown here is derived from an EMBL/GenBank/DDBJ whole genome shotgun (WGS) entry which is preliminary data.</text>
</comment>
<dbReference type="EMBL" id="JAIQCV010000012">
    <property type="protein sequence ID" value="KAH1039045.1"/>
    <property type="molecule type" value="Genomic_DNA"/>
</dbReference>
<evidence type="ECO:0000313" key="2">
    <source>
        <dbReference type="EMBL" id="KAH1039045.1"/>
    </source>
</evidence>
<sequence length="162" mass="19776">MSNKFQDGQIDMKWLETNFKNLPPNALDVIKEQYVRTFILRWNHRPSYVGLLEQLKDIRLLLDQCSKAEFEWMPYIDPDIIEYVLPEFLPIWSMWDTKMPFIVYATMKMHESDRVIRQFGWRQKISSPSRDMEASHKLDLWKKTDKNWQDYHKEYIDIWIIG</sequence>
<accession>A0A9D3UED0</accession>
<organism evidence="2 3">
    <name type="scientific">Gossypium stocksii</name>
    <dbReference type="NCBI Taxonomy" id="47602"/>
    <lineage>
        <taxon>Eukaryota</taxon>
        <taxon>Viridiplantae</taxon>
        <taxon>Streptophyta</taxon>
        <taxon>Embryophyta</taxon>
        <taxon>Tracheophyta</taxon>
        <taxon>Spermatophyta</taxon>
        <taxon>Magnoliopsida</taxon>
        <taxon>eudicotyledons</taxon>
        <taxon>Gunneridae</taxon>
        <taxon>Pentapetalae</taxon>
        <taxon>rosids</taxon>
        <taxon>malvids</taxon>
        <taxon>Malvales</taxon>
        <taxon>Malvaceae</taxon>
        <taxon>Malvoideae</taxon>
        <taxon>Gossypium</taxon>
    </lineage>
</organism>
<gene>
    <name evidence="2" type="ORF">J1N35_040788</name>
</gene>
<dbReference type="PANTHER" id="PTHR46033">
    <property type="entry name" value="PROTEIN MAIN-LIKE 2"/>
    <property type="match status" value="1"/>
</dbReference>
<dbReference type="InterPro" id="IPR019557">
    <property type="entry name" value="AminoTfrase-like_pln_mobile"/>
</dbReference>
<proteinExistence type="predicted"/>
<reference evidence="2 3" key="1">
    <citation type="journal article" date="2021" name="Plant Biotechnol. J.">
        <title>Multi-omics assisted identification of the key and species-specific regulatory components of drought-tolerant mechanisms in Gossypium stocksii.</title>
        <authorList>
            <person name="Yu D."/>
            <person name="Ke L."/>
            <person name="Zhang D."/>
            <person name="Wu Y."/>
            <person name="Sun Y."/>
            <person name="Mei J."/>
            <person name="Sun J."/>
            <person name="Sun Y."/>
        </authorList>
    </citation>
    <scope>NUCLEOTIDE SEQUENCE [LARGE SCALE GENOMIC DNA]</scope>
    <source>
        <strain evidence="3">cv. E1</strain>
        <tissue evidence="2">Leaf</tissue>
    </source>
</reference>
<dbReference type="InterPro" id="IPR044824">
    <property type="entry name" value="MAIN-like"/>
</dbReference>
<dbReference type="Pfam" id="PF10536">
    <property type="entry name" value="PMD"/>
    <property type="match status" value="1"/>
</dbReference>
<dbReference type="GO" id="GO:0010073">
    <property type="term" value="P:meristem maintenance"/>
    <property type="evidence" value="ECO:0007669"/>
    <property type="project" value="InterPro"/>
</dbReference>